<dbReference type="EMBL" id="CP050063">
    <property type="protein sequence ID" value="QIP13780.1"/>
    <property type="molecule type" value="Genomic_DNA"/>
</dbReference>
<accession>A0A6G9AN02</accession>
<evidence type="ECO:0000313" key="2">
    <source>
        <dbReference type="Proteomes" id="UP000501802"/>
    </source>
</evidence>
<evidence type="ECO:0000313" key="1">
    <source>
        <dbReference type="EMBL" id="QIP13780.1"/>
    </source>
</evidence>
<proteinExistence type="predicted"/>
<name>A0A6G9AN02_9BACT</name>
<sequence length="69" mass="7627">MLVRISGGLYTGYQLIASNGVAWSACSLPDEFRKDSLKIYVSGYFLTSPELDVKNITPLPFEVTGARLR</sequence>
<dbReference type="PROSITE" id="PS51257">
    <property type="entry name" value="PROKAR_LIPOPROTEIN"/>
    <property type="match status" value="1"/>
</dbReference>
<dbReference type="Proteomes" id="UP000501802">
    <property type="component" value="Chromosome"/>
</dbReference>
<dbReference type="RefSeq" id="WP_167209177.1">
    <property type="nucleotide sequence ID" value="NZ_CP050063.1"/>
</dbReference>
<reference evidence="1 2" key="1">
    <citation type="submission" date="2020-03" db="EMBL/GenBank/DDBJ databases">
        <authorList>
            <person name="Kim M.K."/>
        </authorList>
    </citation>
    <scope>NUCLEOTIDE SEQUENCE [LARGE SCALE GENOMIC DNA]</scope>
    <source>
        <strain evidence="1 2">BT328</strain>
    </source>
</reference>
<organism evidence="1 2">
    <name type="scientific">Spirosoma aureum</name>
    <dbReference type="NCBI Taxonomy" id="2692134"/>
    <lineage>
        <taxon>Bacteria</taxon>
        <taxon>Pseudomonadati</taxon>
        <taxon>Bacteroidota</taxon>
        <taxon>Cytophagia</taxon>
        <taxon>Cytophagales</taxon>
        <taxon>Cytophagaceae</taxon>
        <taxon>Spirosoma</taxon>
    </lineage>
</organism>
<protein>
    <submittedName>
        <fullName evidence="1">Uncharacterized protein</fullName>
    </submittedName>
</protein>
<dbReference type="KEGG" id="spib:G8759_14740"/>
<dbReference type="AlphaFoldDB" id="A0A6G9AN02"/>
<gene>
    <name evidence="1" type="ORF">G8759_14740</name>
</gene>
<keyword evidence="2" id="KW-1185">Reference proteome</keyword>